<gene>
    <name evidence="2" type="ORF">ATO9_23160</name>
</gene>
<comment type="caution">
    <text evidence="2">The sequence shown here is derived from an EMBL/GenBank/DDBJ whole genome shotgun (WGS) entry which is preliminary data.</text>
</comment>
<reference evidence="2 3" key="1">
    <citation type="journal article" date="2015" name="Antonie Van Leeuwenhoek">
        <title>Pseudooceanicola atlanticus gen. nov. sp. nov., isolated from surface seawater of the Atlantic Ocean and reclassification of Oceanicola batsensis, Oceanicola marinus, Oceanicola nitratireducens, Oceanicola nanhaiensis, Oceanicola antarcticus and Oceanicola flagellatus, as Pseudooceanicola batsensis comb. nov., Pseudooceanicola marinus comb. nov., Pseudooceanicola nitratireducens comb. nov., Pseudooceanicola nanhaiensis comb. nov., Pseudooceanicola antarcticus comb. nov., and Pseudooceanicola flagellatus comb. nov.</title>
        <authorList>
            <person name="Lai Q."/>
            <person name="Li G."/>
            <person name="Liu X."/>
            <person name="Du Y."/>
            <person name="Sun F."/>
            <person name="Shao Z."/>
        </authorList>
    </citation>
    <scope>NUCLEOTIDE SEQUENCE [LARGE SCALE GENOMIC DNA]</scope>
    <source>
        <strain evidence="2 3">22II-s11g</strain>
    </source>
</reference>
<dbReference type="Pfam" id="PF20340">
    <property type="entry name" value="DUF6635"/>
    <property type="match status" value="1"/>
</dbReference>
<dbReference type="OrthoDB" id="9342581at2"/>
<evidence type="ECO:0000256" key="1">
    <source>
        <dbReference type="SAM" id="Phobius"/>
    </source>
</evidence>
<name>A0A0A0E8Y0_9RHOB</name>
<keyword evidence="3" id="KW-1185">Reference proteome</keyword>
<keyword evidence="1" id="KW-1133">Transmembrane helix</keyword>
<dbReference type="eggNOG" id="ENOG502ZM1P">
    <property type="taxonomic scope" value="Bacteria"/>
</dbReference>
<organism evidence="2 3">
    <name type="scientific">Pseudooceanicola atlanticus</name>
    <dbReference type="NCBI Taxonomy" id="1461694"/>
    <lineage>
        <taxon>Bacteria</taxon>
        <taxon>Pseudomonadati</taxon>
        <taxon>Pseudomonadota</taxon>
        <taxon>Alphaproteobacteria</taxon>
        <taxon>Rhodobacterales</taxon>
        <taxon>Paracoccaceae</taxon>
        <taxon>Pseudooceanicola</taxon>
    </lineage>
</organism>
<dbReference type="AlphaFoldDB" id="A0A0A0E8Y0"/>
<keyword evidence="1" id="KW-0812">Transmembrane</keyword>
<accession>A0A0A0E8Y0</accession>
<evidence type="ECO:0000313" key="2">
    <source>
        <dbReference type="EMBL" id="KGM46568.1"/>
    </source>
</evidence>
<keyword evidence="1" id="KW-0472">Membrane</keyword>
<dbReference type="RefSeq" id="WP_043755003.1">
    <property type="nucleotide sequence ID" value="NZ_AQQX01000032.1"/>
</dbReference>
<feature type="transmembrane region" description="Helical" evidence="1">
    <location>
        <begin position="133"/>
        <end position="154"/>
    </location>
</feature>
<proteinExistence type="predicted"/>
<dbReference type="InterPro" id="IPR046575">
    <property type="entry name" value="DUF6635"/>
</dbReference>
<feature type="transmembrane region" description="Helical" evidence="1">
    <location>
        <begin position="191"/>
        <end position="218"/>
    </location>
</feature>
<dbReference type="STRING" id="1461694.ATO9_23160"/>
<protein>
    <submittedName>
        <fullName evidence="2">Uncharacterized protein</fullName>
    </submittedName>
</protein>
<dbReference type="EMBL" id="AQQX01000032">
    <property type="protein sequence ID" value="KGM46568.1"/>
    <property type="molecule type" value="Genomic_DNA"/>
</dbReference>
<sequence>MTRPADPRSQAIRAFARQQFGLRGTLRLHRAALGWDLLRAPINVLLAPVFLLTRILAWLTRLARWPAFSAWLSSRRIFLETAVAAQVDTAVTAFIADLDHRGIGPDATPDHVRAEIADYTATRGAVAEMVTTLLVLLSGYLLFSAATPGIISLAGPMAELRARSTAIDSFALGPGLGRLYYGVFPTALSPWFVLGTGVVLAMLGSLVTTFAGLLADPLQVATGTHRRRLDRLLTRLDAASDSGLAREHLLARTGDLSDMALSLWRMIRG</sequence>
<dbReference type="Proteomes" id="UP000030004">
    <property type="component" value="Unassembled WGS sequence"/>
</dbReference>
<evidence type="ECO:0000313" key="3">
    <source>
        <dbReference type="Proteomes" id="UP000030004"/>
    </source>
</evidence>